<name>A0AB33Z237_9GAMM</name>
<dbReference type="RefSeq" id="WP_016390298.1">
    <property type="nucleotide sequence ID" value="NZ_KE646807.1"/>
</dbReference>
<dbReference type="GO" id="GO:0005886">
    <property type="term" value="C:plasma membrane"/>
    <property type="evidence" value="ECO:0007669"/>
    <property type="project" value="TreeGrafter"/>
</dbReference>
<dbReference type="AlphaFoldDB" id="A0AB33Z237"/>
<keyword evidence="2" id="KW-1133">Transmembrane helix</keyword>
<proteinExistence type="predicted"/>
<dbReference type="InterPro" id="IPR052894">
    <property type="entry name" value="AsmA-related"/>
</dbReference>
<gene>
    <name evidence="4" type="ORF">L196_05890</name>
</gene>
<comment type="caution">
    <text evidence="4">The sequence shown here is derived from an EMBL/GenBank/DDBJ whole genome shotgun (WGS) entry which is preliminary data.</text>
</comment>
<accession>A0AB33Z237</accession>
<dbReference type="GO" id="GO:0090313">
    <property type="term" value="P:regulation of protein targeting to membrane"/>
    <property type="evidence" value="ECO:0007669"/>
    <property type="project" value="TreeGrafter"/>
</dbReference>
<dbReference type="InterPro" id="IPR007844">
    <property type="entry name" value="AsmA"/>
</dbReference>
<evidence type="ECO:0000256" key="1">
    <source>
        <dbReference type="SAM" id="Coils"/>
    </source>
</evidence>
<keyword evidence="2" id="KW-0472">Membrane</keyword>
<evidence type="ECO:0000259" key="3">
    <source>
        <dbReference type="Pfam" id="PF05170"/>
    </source>
</evidence>
<protein>
    <submittedName>
        <fullName evidence="4">AsmA family protein</fullName>
    </submittedName>
</protein>
<organism evidence="4 5">
    <name type="scientific">Cycloclasticus pugetii</name>
    <dbReference type="NCBI Taxonomy" id="34068"/>
    <lineage>
        <taxon>Bacteria</taxon>
        <taxon>Pseudomonadati</taxon>
        <taxon>Pseudomonadota</taxon>
        <taxon>Gammaproteobacteria</taxon>
        <taxon>Thiotrichales</taxon>
        <taxon>Piscirickettsiaceae</taxon>
        <taxon>Cycloclasticus</taxon>
    </lineage>
</organism>
<keyword evidence="5" id="KW-1185">Reference proteome</keyword>
<feature type="transmembrane region" description="Helical" evidence="2">
    <location>
        <begin position="7"/>
        <end position="26"/>
    </location>
</feature>
<evidence type="ECO:0000256" key="2">
    <source>
        <dbReference type="SAM" id="Phobius"/>
    </source>
</evidence>
<dbReference type="Proteomes" id="UP000015462">
    <property type="component" value="Unassembled WGS sequence"/>
</dbReference>
<feature type="domain" description="AsmA" evidence="3">
    <location>
        <begin position="4"/>
        <end position="214"/>
    </location>
</feature>
<keyword evidence="2" id="KW-0812">Transmembrane</keyword>
<reference evidence="4 5" key="1">
    <citation type="journal article" date="2013" name="Genome Announc.">
        <title>Genome Sequence of the Pyrene- and Fluoranthene-Degrading Bacterium Cycloclasticus sp. Strain PY97M.</title>
        <authorList>
            <person name="Cui Z."/>
            <person name="Xu G."/>
            <person name="Li Q."/>
            <person name="Gao W."/>
            <person name="Zheng L."/>
        </authorList>
    </citation>
    <scope>NUCLEOTIDE SEQUENCE [LARGE SCALE GENOMIC DNA]</scope>
    <source>
        <strain evidence="4 5">PY97M</strain>
    </source>
</reference>
<keyword evidence="1" id="KW-0175">Coiled coil</keyword>
<feature type="coiled-coil region" evidence="1">
    <location>
        <begin position="549"/>
        <end position="617"/>
    </location>
</feature>
<dbReference type="PANTHER" id="PTHR30441:SF4">
    <property type="entry name" value="PROTEIN ASMA"/>
    <property type="match status" value="1"/>
</dbReference>
<sequence length="631" mass="66816">MRTLFKILGGLVLLLVVTIIVAPMLIDPNDYREEIQAVVKDKTGRDLSINGDLNLSIFPWVGVGINEVSLSNATGFNAEYFAEIQEANVKVKLLPLLSRQVEVSTVVLKGMRLNLAKDKRGKTNWEDMIQSSAEGDKKPSDTNADQASGAALGVIAIGGVQIVDASISWDDASKGESYNLTDLGLSTDALSLGSPMGVELAFTVESSKPKATIRLKLDGDVVINEGLNKFDFQDLALAIDAAGEPVPNGAMKVDIATHLVADLAKSGSLTLDPMTIKFDDSTLSGKASVNNFDKPAVTFDLAVDTINIDRYLPKTATEGSQSSAGNSASVPPPAAVALIPVQTVRDLNINGLFAVQSLIVNGLTAQEASVKVVAKNGVLNSQQSVKKFYNGSYEGKTTVDARQNTPRISVKEQVTGVDIEPLMVDLMGESKVSGVANIKAALTTRGNTVAAFKSALNGTAQFSFEDGTVKGIDVAILIKQGEAVLKGDVSALAAQGTGETAFANMSGTAQITNGLVNNQDLLMASPLINIKGAGTANLVNEVLDYRLTLQRTKALSEAEQADAEDLKNMLIPVNVSGTFAKPSIKVDTKAIVLETQKEKIEEKKTELKEKLDEKIGEKLKGPAGDLLKSLF</sequence>
<evidence type="ECO:0000313" key="5">
    <source>
        <dbReference type="Proteomes" id="UP000015462"/>
    </source>
</evidence>
<dbReference type="PANTHER" id="PTHR30441">
    <property type="entry name" value="DUF748 DOMAIN-CONTAINING PROTEIN"/>
    <property type="match status" value="1"/>
</dbReference>
<evidence type="ECO:0000313" key="4">
    <source>
        <dbReference type="EMBL" id="EPD13149.1"/>
    </source>
</evidence>
<dbReference type="EMBL" id="ASHL01000004">
    <property type="protein sequence ID" value="EPD13149.1"/>
    <property type="molecule type" value="Genomic_DNA"/>
</dbReference>
<dbReference type="Pfam" id="PF05170">
    <property type="entry name" value="AsmA"/>
    <property type="match status" value="1"/>
</dbReference>